<gene>
    <name evidence="2" type="ORF">EOD73_03750</name>
</gene>
<feature type="transmembrane region" description="Helical" evidence="1">
    <location>
        <begin position="62"/>
        <end position="82"/>
    </location>
</feature>
<keyword evidence="3" id="KW-1185">Reference proteome</keyword>
<dbReference type="EMBL" id="SACM01000001">
    <property type="protein sequence ID" value="RVT88130.1"/>
    <property type="molecule type" value="Genomic_DNA"/>
</dbReference>
<name>A0A3S2UYD2_9BURK</name>
<dbReference type="Proteomes" id="UP000288587">
    <property type="component" value="Unassembled WGS sequence"/>
</dbReference>
<proteinExistence type="predicted"/>
<dbReference type="Pfam" id="PF04367">
    <property type="entry name" value="DUF502"/>
    <property type="match status" value="1"/>
</dbReference>
<comment type="caution">
    <text evidence="2">The sequence shown here is derived from an EMBL/GenBank/DDBJ whole genome shotgun (WGS) entry which is preliminary data.</text>
</comment>
<dbReference type="OrthoDB" id="5973229at2"/>
<evidence type="ECO:0000256" key="1">
    <source>
        <dbReference type="SAM" id="Phobius"/>
    </source>
</evidence>
<keyword evidence="1" id="KW-0812">Transmembrane</keyword>
<dbReference type="RefSeq" id="WP_127680983.1">
    <property type="nucleotide sequence ID" value="NZ_SACM01000001.1"/>
</dbReference>
<evidence type="ECO:0000313" key="2">
    <source>
        <dbReference type="EMBL" id="RVT88130.1"/>
    </source>
</evidence>
<organism evidence="2 3">
    <name type="scientific">Inhella crocodyli</name>
    <dbReference type="NCBI Taxonomy" id="2499851"/>
    <lineage>
        <taxon>Bacteria</taxon>
        <taxon>Pseudomonadati</taxon>
        <taxon>Pseudomonadota</taxon>
        <taxon>Betaproteobacteria</taxon>
        <taxon>Burkholderiales</taxon>
        <taxon>Sphaerotilaceae</taxon>
        <taxon>Inhella</taxon>
    </lineage>
</organism>
<feature type="transmembrane region" description="Helical" evidence="1">
    <location>
        <begin position="12"/>
        <end position="36"/>
    </location>
</feature>
<reference evidence="2 3" key="1">
    <citation type="submission" date="2019-01" db="EMBL/GenBank/DDBJ databases">
        <authorList>
            <person name="Chen W.-M."/>
        </authorList>
    </citation>
    <scope>NUCLEOTIDE SEQUENCE [LARGE SCALE GENOMIC DNA]</scope>
    <source>
        <strain evidence="2 3">CCP-18</strain>
    </source>
</reference>
<dbReference type="InterPro" id="IPR007462">
    <property type="entry name" value="COV1-like"/>
</dbReference>
<evidence type="ECO:0000313" key="3">
    <source>
        <dbReference type="Proteomes" id="UP000288587"/>
    </source>
</evidence>
<keyword evidence="1" id="KW-1133">Transmembrane helix</keyword>
<dbReference type="AlphaFoldDB" id="A0A3S2UYD2"/>
<dbReference type="PANTHER" id="PTHR31876">
    <property type="entry name" value="COV-LIKE PROTEIN 1"/>
    <property type="match status" value="1"/>
</dbReference>
<keyword evidence="1" id="KW-0472">Membrane</keyword>
<dbReference type="PANTHER" id="PTHR31876:SF26">
    <property type="entry name" value="PROTEIN LIKE COV 2"/>
    <property type="match status" value="1"/>
</dbReference>
<protein>
    <submittedName>
        <fullName evidence="2">DUF502 domain-containing protein</fullName>
    </submittedName>
</protein>
<accession>A0A3S2UYD2</accession>
<sequence>MRRVPRHLLRLLVTGALAALPLAATVALFAWVFALLRQSIGPSSPFGQWLGRIGLGVSESEMLGYLLGVALIVAVLLVLGLLTELGLQRGLVGLVDALVRRIPLVRSVYDLAQRFVNLVSPRAPSSTRAMRPVWCHFGGRDAPHSAVLGFQSAPEAVLVAGRPCLVVLVPTAPVPVGGGLLFVPEDWVTPAELSAEAITSLYVSMGVTAPQYLPSAPPR</sequence>